<evidence type="ECO:0000313" key="1">
    <source>
        <dbReference type="EMBL" id="CAG8489642.1"/>
    </source>
</evidence>
<keyword evidence="2" id="KW-1185">Reference proteome</keyword>
<comment type="caution">
    <text evidence="1">The sequence shown here is derived from an EMBL/GenBank/DDBJ whole genome shotgun (WGS) entry which is preliminary data.</text>
</comment>
<organism evidence="1 2">
    <name type="scientific">Racocetra persica</name>
    <dbReference type="NCBI Taxonomy" id="160502"/>
    <lineage>
        <taxon>Eukaryota</taxon>
        <taxon>Fungi</taxon>
        <taxon>Fungi incertae sedis</taxon>
        <taxon>Mucoromycota</taxon>
        <taxon>Glomeromycotina</taxon>
        <taxon>Glomeromycetes</taxon>
        <taxon>Diversisporales</taxon>
        <taxon>Gigasporaceae</taxon>
        <taxon>Racocetra</taxon>
    </lineage>
</organism>
<sequence>GFAYANKQNPELIINDTWPDVIGTIKTNTVIQYDTEFKKVKSWGLPALASRPRKRQINLDCRPVERFKLHLGDLPDSEKPKLPDKLDYKKAIADYLKELGKVMGVLNLILFDNTINTNFNLQLIKDTINTRWPNIDFFENVLIIFTIPAEYTEQSKGILRKCIHDAGLIGNPTSEKLQFSPEPEAAAIHCLSVLDEHFLTDDGTSFLIVDCGGGTVDLTTRKLLPNKRLGEVTERTGDYCGSTFVDDEFIKFMKLKVGDSAMNSLETHRYGQFQYMVQEFCRRVKLPFTGNKEDFKIFDLDIEELCPMLKQYVTGAERERLEKDEWIIELKFEDVEAMFGPVIQKIIRLISGQLSTGGVCTIMFLVGGFSESKYLQSRIKKTFNYIRTIAVPKQPQAAIVRGALEYGLRMGVIATRVLKYTYGIETENVFNETTDPEHLRIDGRYIFKFYRLVEKGREVGVDETFGAIFRPLEHTTHLRFSLYTSTNLNEVYCDGLEKLGELIVDMPDTHLGKERPVEFKLIFGQMEITATARNQLTGQEYKANFRLEF</sequence>
<accession>A0ACA9KRS5</accession>
<feature type="non-terminal residue" evidence="1">
    <location>
        <position position="1"/>
    </location>
</feature>
<dbReference type="Proteomes" id="UP000789920">
    <property type="component" value="Unassembled WGS sequence"/>
</dbReference>
<proteinExistence type="predicted"/>
<dbReference type="EMBL" id="CAJVQC010001198">
    <property type="protein sequence ID" value="CAG8489642.1"/>
    <property type="molecule type" value="Genomic_DNA"/>
</dbReference>
<protein>
    <submittedName>
        <fullName evidence="1">36209_t:CDS:1</fullName>
    </submittedName>
</protein>
<evidence type="ECO:0000313" key="2">
    <source>
        <dbReference type="Proteomes" id="UP000789920"/>
    </source>
</evidence>
<reference evidence="1" key="1">
    <citation type="submission" date="2021-06" db="EMBL/GenBank/DDBJ databases">
        <authorList>
            <person name="Kallberg Y."/>
            <person name="Tangrot J."/>
            <person name="Rosling A."/>
        </authorList>
    </citation>
    <scope>NUCLEOTIDE SEQUENCE</scope>
    <source>
        <strain evidence="1">MA461A</strain>
    </source>
</reference>
<gene>
    <name evidence="1" type="ORF">RPERSI_LOCUS1331</name>
</gene>
<name>A0ACA9KRS5_9GLOM</name>